<reference evidence="8" key="1">
    <citation type="journal article" date="2021" name="PeerJ">
        <title>Extensive microbial diversity within the chicken gut microbiome revealed by metagenomics and culture.</title>
        <authorList>
            <person name="Gilroy R."/>
            <person name="Ravi A."/>
            <person name="Getino M."/>
            <person name="Pursley I."/>
            <person name="Horton D.L."/>
            <person name="Alikhan N.F."/>
            <person name="Baker D."/>
            <person name="Gharbi K."/>
            <person name="Hall N."/>
            <person name="Watson M."/>
            <person name="Adriaenssens E.M."/>
            <person name="Foster-Nyarko E."/>
            <person name="Jarju S."/>
            <person name="Secka A."/>
            <person name="Antonio M."/>
            <person name="Oren A."/>
            <person name="Chaudhuri R.R."/>
            <person name="La Ragione R."/>
            <person name="Hildebrand F."/>
            <person name="Pallen M.J."/>
        </authorList>
    </citation>
    <scope>NUCLEOTIDE SEQUENCE</scope>
    <source>
        <strain evidence="8">ChiBcec16-3735</strain>
    </source>
</reference>
<dbReference type="PANTHER" id="PTHR11638:SF175">
    <property type="entry name" value="ATP-DEPENDENT CLP PROTEASE, ATP-BINDING SUBUNIT CLPC"/>
    <property type="match status" value="1"/>
</dbReference>
<evidence type="ECO:0000256" key="2">
    <source>
        <dbReference type="ARBA" id="ARBA00022840"/>
    </source>
</evidence>
<dbReference type="CDD" id="cd19499">
    <property type="entry name" value="RecA-like_ClpB_Hsp104-like"/>
    <property type="match status" value="1"/>
</dbReference>
<dbReference type="InterPro" id="IPR003593">
    <property type="entry name" value="AAA+_ATPase"/>
</dbReference>
<dbReference type="Gene3D" id="3.40.50.300">
    <property type="entry name" value="P-loop containing nucleotide triphosphate hydrolases"/>
    <property type="match status" value="2"/>
</dbReference>
<comment type="caution">
    <text evidence="8">The sequence shown here is derived from an EMBL/GenBank/DDBJ whole genome shotgun (WGS) entry which is preliminary data.</text>
</comment>
<dbReference type="CDD" id="cd00009">
    <property type="entry name" value="AAA"/>
    <property type="match status" value="1"/>
</dbReference>
<dbReference type="Pfam" id="PF17871">
    <property type="entry name" value="AAA_lid_9"/>
    <property type="match status" value="1"/>
</dbReference>
<dbReference type="GO" id="GO:0006508">
    <property type="term" value="P:proteolysis"/>
    <property type="evidence" value="ECO:0007669"/>
    <property type="project" value="UniProtKB-KW"/>
</dbReference>
<accession>A0A9D2JM50</accession>
<dbReference type="InterPro" id="IPR019489">
    <property type="entry name" value="Clp_ATPase_C"/>
</dbReference>
<dbReference type="AlphaFoldDB" id="A0A9D2JM50"/>
<evidence type="ECO:0000256" key="5">
    <source>
        <dbReference type="SAM" id="MobiDB-lite"/>
    </source>
</evidence>
<dbReference type="SUPFAM" id="SSF52540">
    <property type="entry name" value="P-loop containing nucleoside triphosphate hydrolases"/>
    <property type="match status" value="2"/>
</dbReference>
<dbReference type="Gene3D" id="1.10.8.60">
    <property type="match status" value="2"/>
</dbReference>
<dbReference type="FunFam" id="3.40.50.300:FF:000010">
    <property type="entry name" value="Chaperone clpB 1, putative"/>
    <property type="match status" value="1"/>
</dbReference>
<dbReference type="Pfam" id="PF07724">
    <property type="entry name" value="AAA_2"/>
    <property type="match status" value="1"/>
</dbReference>
<evidence type="ECO:0000256" key="4">
    <source>
        <dbReference type="SAM" id="Coils"/>
    </source>
</evidence>
<evidence type="ECO:0000259" key="6">
    <source>
        <dbReference type="SMART" id="SM00382"/>
    </source>
</evidence>
<protein>
    <submittedName>
        <fullName evidence="8">ATP-dependent Clp protease ATP-binding subunit</fullName>
    </submittedName>
</protein>
<dbReference type="SMART" id="SM01086">
    <property type="entry name" value="ClpB_D2-small"/>
    <property type="match status" value="1"/>
</dbReference>
<keyword evidence="8" id="KW-0645">Protease</keyword>
<dbReference type="InterPro" id="IPR028299">
    <property type="entry name" value="ClpA/B_CS2"/>
</dbReference>
<dbReference type="InterPro" id="IPR027417">
    <property type="entry name" value="P-loop_NTPase"/>
</dbReference>
<dbReference type="GO" id="GO:0005737">
    <property type="term" value="C:cytoplasm"/>
    <property type="evidence" value="ECO:0007669"/>
    <property type="project" value="TreeGrafter"/>
</dbReference>
<keyword evidence="8" id="KW-0378">Hydrolase</keyword>
<dbReference type="Gene3D" id="4.10.860.10">
    <property type="entry name" value="UVR domain"/>
    <property type="match status" value="1"/>
</dbReference>
<feature type="coiled-coil region" evidence="4">
    <location>
        <begin position="41"/>
        <end position="68"/>
    </location>
</feature>
<dbReference type="GO" id="GO:0008233">
    <property type="term" value="F:peptidase activity"/>
    <property type="evidence" value="ECO:0007669"/>
    <property type="project" value="UniProtKB-KW"/>
</dbReference>
<dbReference type="EMBL" id="DXBJ01000029">
    <property type="protein sequence ID" value="HIZ57837.1"/>
    <property type="molecule type" value="Genomic_DNA"/>
</dbReference>
<dbReference type="FunFam" id="3.40.50.300:FF:000025">
    <property type="entry name" value="ATP-dependent Clp protease subunit"/>
    <property type="match status" value="1"/>
</dbReference>
<gene>
    <name evidence="8" type="ORF">H9725_04550</name>
</gene>
<feature type="domain" description="AAA+ ATPase" evidence="6">
    <location>
        <begin position="172"/>
        <end position="312"/>
    </location>
</feature>
<reference evidence="8" key="2">
    <citation type="submission" date="2021-04" db="EMBL/GenBank/DDBJ databases">
        <authorList>
            <person name="Gilroy R."/>
        </authorList>
    </citation>
    <scope>NUCLEOTIDE SEQUENCE</scope>
    <source>
        <strain evidence="8">ChiBcec16-3735</strain>
    </source>
</reference>
<evidence type="ECO:0000256" key="1">
    <source>
        <dbReference type="ARBA" id="ARBA00022741"/>
    </source>
</evidence>
<dbReference type="SMART" id="SM00382">
    <property type="entry name" value="AAA"/>
    <property type="match status" value="2"/>
</dbReference>
<evidence type="ECO:0000256" key="3">
    <source>
        <dbReference type="ARBA" id="ARBA00023186"/>
    </source>
</evidence>
<feature type="domain" description="Clp ATPase C-terminal" evidence="7">
    <location>
        <begin position="678"/>
        <end position="768"/>
    </location>
</feature>
<dbReference type="GO" id="GO:0016887">
    <property type="term" value="F:ATP hydrolysis activity"/>
    <property type="evidence" value="ECO:0007669"/>
    <property type="project" value="InterPro"/>
</dbReference>
<keyword evidence="3" id="KW-0143">Chaperone</keyword>
<dbReference type="GO" id="GO:0005524">
    <property type="term" value="F:ATP binding"/>
    <property type="evidence" value="ECO:0007669"/>
    <property type="project" value="UniProtKB-KW"/>
</dbReference>
<evidence type="ECO:0000313" key="9">
    <source>
        <dbReference type="Proteomes" id="UP000824065"/>
    </source>
</evidence>
<dbReference type="GO" id="GO:0034605">
    <property type="term" value="P:cellular response to heat"/>
    <property type="evidence" value="ECO:0007669"/>
    <property type="project" value="TreeGrafter"/>
</dbReference>
<feature type="domain" description="AAA+ ATPase" evidence="6">
    <location>
        <begin position="506"/>
        <end position="679"/>
    </location>
</feature>
<proteinExistence type="predicted"/>
<dbReference type="PROSITE" id="PS00871">
    <property type="entry name" value="CLPAB_2"/>
    <property type="match status" value="1"/>
</dbReference>
<feature type="region of interest" description="Disordered" evidence="5">
    <location>
        <begin position="86"/>
        <end position="132"/>
    </location>
</feature>
<dbReference type="Proteomes" id="UP000824065">
    <property type="component" value="Unassembled WGS sequence"/>
</dbReference>
<keyword evidence="4" id="KW-0175">Coiled coil</keyword>
<dbReference type="PANTHER" id="PTHR11638">
    <property type="entry name" value="ATP-DEPENDENT CLP PROTEASE"/>
    <property type="match status" value="1"/>
</dbReference>
<sequence>MVCIRCKKRPAIIFIQRMENGQMKQEGYCLHCARELHIKPVDDLMKQFGMSEQDMDNMEDRMESMMEEMGEGGNPFAALMKMQDEENGGAGEEDGFTPGGNATFPLSIAGQEGQGGPNGAKNGKAGKKPPRRKYLDTYCENLTAKARDGRLDDIIGRDREIYRTIQILSRRQKNNPCLIGEAGVGKTAIAEGIAERIARGQVPAQLKDKEIYLLDLTALVAGTQFRGQFEQRVKGLLNEVKQAGNVILFIDEIHTITAAGESEGAMNAGNILKPALSRGEIQVIGATTFSEYRKYIEKDQALERRFQPVRVEEPSIADTIAVMNGIKRYYEAYHHVQVPAGVVQAAVTLSERYITDRYLPDKAIDLLDEACASCNLAHPEISAYLEARKELDALKQEETEMESASTNEAIDYEAVAERKTRIAQLEAELPAKQAAASEIQVTMDDLARVIELWTGIPAVKIRETEYVRLATLEEELKKKVIGQDEAVHLVAQAVKRSRADLAGRRRPASFIFVGPTGVGKTELVKQLAGQLFSGPDPLIRLDMSEYMEKYAVSRMIGSPPGYVGYEEAGQLTEKVRRRPYSVVLFDEIEKAHPDVLNILLQILDEGKINDAQGRTVDFSNTVICMTSNAGSSEQGTGGLGFNKSAGEMTADKTMKALRQFLRPEFLGRVDEVIVFQPLGSETLEKIAALMLEEYRPGMEAKGIAYRYTPAALKALVAQCEGGKFGARDLRRIIRKTVEDEAANRIVDGQLAAGGSLTVDAGPDGKVVIL</sequence>
<dbReference type="InterPro" id="IPR001270">
    <property type="entry name" value="ClpA/B"/>
</dbReference>
<dbReference type="Pfam" id="PF10431">
    <property type="entry name" value="ClpB_D2-small"/>
    <property type="match status" value="1"/>
</dbReference>
<name>A0A9D2JM50_9FIRM</name>
<dbReference type="InterPro" id="IPR003959">
    <property type="entry name" value="ATPase_AAA_core"/>
</dbReference>
<keyword evidence="1" id="KW-0547">Nucleotide-binding</keyword>
<evidence type="ECO:0000313" key="8">
    <source>
        <dbReference type="EMBL" id="HIZ57837.1"/>
    </source>
</evidence>
<dbReference type="InterPro" id="IPR041546">
    <property type="entry name" value="ClpA/ClpB_AAA_lid"/>
</dbReference>
<dbReference type="InterPro" id="IPR050130">
    <property type="entry name" value="ClpA_ClpB"/>
</dbReference>
<dbReference type="PRINTS" id="PR00300">
    <property type="entry name" value="CLPPROTEASEA"/>
</dbReference>
<organism evidence="8 9">
    <name type="scientific">Candidatus Faecalibacterium gallistercoris</name>
    <dbReference type="NCBI Taxonomy" id="2838579"/>
    <lineage>
        <taxon>Bacteria</taxon>
        <taxon>Bacillati</taxon>
        <taxon>Bacillota</taxon>
        <taxon>Clostridia</taxon>
        <taxon>Eubacteriales</taxon>
        <taxon>Oscillospiraceae</taxon>
        <taxon>Faecalibacterium</taxon>
    </lineage>
</organism>
<feature type="compositionally biased region" description="Acidic residues" evidence="5">
    <location>
        <begin position="86"/>
        <end position="95"/>
    </location>
</feature>
<keyword evidence="2 8" id="KW-0067">ATP-binding</keyword>
<dbReference type="Pfam" id="PF00004">
    <property type="entry name" value="AAA"/>
    <property type="match status" value="1"/>
</dbReference>
<evidence type="ECO:0000259" key="7">
    <source>
        <dbReference type="SMART" id="SM01086"/>
    </source>
</evidence>